<dbReference type="AlphaFoldDB" id="A0A0E9PLA7"/>
<name>A0A0E9PLA7_ANGAN</name>
<reference evidence="1" key="2">
    <citation type="journal article" date="2015" name="Fish Shellfish Immunol.">
        <title>Early steps in the European eel (Anguilla anguilla)-Vibrio vulnificus interaction in the gills: Role of the RtxA13 toxin.</title>
        <authorList>
            <person name="Callol A."/>
            <person name="Pajuelo D."/>
            <person name="Ebbesson L."/>
            <person name="Teles M."/>
            <person name="MacKenzie S."/>
            <person name="Amaro C."/>
        </authorList>
    </citation>
    <scope>NUCLEOTIDE SEQUENCE</scope>
</reference>
<evidence type="ECO:0000313" key="1">
    <source>
        <dbReference type="EMBL" id="JAH05087.1"/>
    </source>
</evidence>
<reference evidence="1" key="1">
    <citation type="submission" date="2014-11" db="EMBL/GenBank/DDBJ databases">
        <authorList>
            <person name="Amaro Gonzalez C."/>
        </authorList>
    </citation>
    <scope>NUCLEOTIDE SEQUENCE</scope>
</reference>
<organism evidence="1">
    <name type="scientific">Anguilla anguilla</name>
    <name type="common">European freshwater eel</name>
    <name type="synonym">Muraena anguilla</name>
    <dbReference type="NCBI Taxonomy" id="7936"/>
    <lineage>
        <taxon>Eukaryota</taxon>
        <taxon>Metazoa</taxon>
        <taxon>Chordata</taxon>
        <taxon>Craniata</taxon>
        <taxon>Vertebrata</taxon>
        <taxon>Euteleostomi</taxon>
        <taxon>Actinopterygii</taxon>
        <taxon>Neopterygii</taxon>
        <taxon>Teleostei</taxon>
        <taxon>Anguilliformes</taxon>
        <taxon>Anguillidae</taxon>
        <taxon>Anguilla</taxon>
    </lineage>
</organism>
<accession>A0A0E9PLA7</accession>
<dbReference type="EMBL" id="GBXM01103490">
    <property type="protein sequence ID" value="JAH05087.1"/>
    <property type="molecule type" value="Transcribed_RNA"/>
</dbReference>
<protein>
    <submittedName>
        <fullName evidence="1">Uncharacterized protein</fullName>
    </submittedName>
</protein>
<proteinExistence type="predicted"/>
<sequence length="48" mass="5518">MKFSGYVSGTYVDISCKFCDDWPNDCWSIYVLSHALLNFIGTISYKTQ</sequence>